<dbReference type="Proteomes" id="UP000187203">
    <property type="component" value="Unassembled WGS sequence"/>
</dbReference>
<keyword evidence="2" id="KW-1185">Reference proteome</keyword>
<dbReference type="AlphaFoldDB" id="A0A1R3GWJ3"/>
<gene>
    <name evidence="1" type="ORF">COLO4_33058</name>
</gene>
<proteinExistence type="predicted"/>
<organism evidence="1 2">
    <name type="scientific">Corchorus olitorius</name>
    <dbReference type="NCBI Taxonomy" id="93759"/>
    <lineage>
        <taxon>Eukaryota</taxon>
        <taxon>Viridiplantae</taxon>
        <taxon>Streptophyta</taxon>
        <taxon>Embryophyta</taxon>
        <taxon>Tracheophyta</taxon>
        <taxon>Spermatophyta</taxon>
        <taxon>Magnoliopsida</taxon>
        <taxon>eudicotyledons</taxon>
        <taxon>Gunneridae</taxon>
        <taxon>Pentapetalae</taxon>
        <taxon>rosids</taxon>
        <taxon>malvids</taxon>
        <taxon>Malvales</taxon>
        <taxon>Malvaceae</taxon>
        <taxon>Grewioideae</taxon>
        <taxon>Apeibeae</taxon>
        <taxon>Corchorus</taxon>
    </lineage>
</organism>
<name>A0A1R3GWJ3_9ROSI</name>
<protein>
    <submittedName>
        <fullName evidence="1">Uncharacterized protein</fullName>
    </submittedName>
</protein>
<dbReference type="EMBL" id="AWUE01021382">
    <property type="protein sequence ID" value="OMO62498.1"/>
    <property type="molecule type" value="Genomic_DNA"/>
</dbReference>
<comment type="caution">
    <text evidence="1">The sequence shown here is derived from an EMBL/GenBank/DDBJ whole genome shotgun (WGS) entry which is preliminary data.</text>
</comment>
<reference evidence="2" key="1">
    <citation type="submission" date="2013-09" db="EMBL/GenBank/DDBJ databases">
        <title>Corchorus olitorius genome sequencing.</title>
        <authorList>
            <person name="Alam M."/>
            <person name="Haque M.S."/>
            <person name="Islam M.S."/>
            <person name="Emdad E.M."/>
            <person name="Islam M.M."/>
            <person name="Ahmed B."/>
            <person name="Halim A."/>
            <person name="Hossen Q.M.M."/>
            <person name="Hossain M.Z."/>
            <person name="Ahmed R."/>
            <person name="Khan M.M."/>
            <person name="Islam R."/>
            <person name="Rashid M.M."/>
            <person name="Khan S.A."/>
            <person name="Rahman M.S."/>
            <person name="Alam M."/>
            <person name="Yahiya A.S."/>
            <person name="Khan M.S."/>
            <person name="Azam M.S."/>
            <person name="Haque T."/>
            <person name="Lashkar M.Z.H."/>
            <person name="Akhand A.I."/>
            <person name="Morshed G."/>
            <person name="Roy S."/>
            <person name="Uddin K.S."/>
            <person name="Rabeya T."/>
            <person name="Hossain A.S."/>
            <person name="Chowdhury A."/>
            <person name="Snigdha A.R."/>
            <person name="Mortoza M.S."/>
            <person name="Matin S.A."/>
            <person name="Hoque S.M.E."/>
            <person name="Islam M.K."/>
            <person name="Roy D.K."/>
            <person name="Haider R."/>
            <person name="Moosa M.M."/>
            <person name="Elias S.M."/>
            <person name="Hasan A.M."/>
            <person name="Jahan S."/>
            <person name="Shafiuddin M."/>
            <person name="Mahmood N."/>
            <person name="Shommy N.S."/>
        </authorList>
    </citation>
    <scope>NUCLEOTIDE SEQUENCE [LARGE SCALE GENOMIC DNA]</scope>
    <source>
        <strain evidence="2">cv. O-4</strain>
    </source>
</reference>
<accession>A0A1R3GWJ3</accession>
<sequence length="29" mass="3150">MAPICSCVAFRKCSNKNTEPGSVIVFVTF</sequence>
<evidence type="ECO:0000313" key="1">
    <source>
        <dbReference type="EMBL" id="OMO62498.1"/>
    </source>
</evidence>
<evidence type="ECO:0000313" key="2">
    <source>
        <dbReference type="Proteomes" id="UP000187203"/>
    </source>
</evidence>